<keyword evidence="2" id="KW-1185">Reference proteome</keyword>
<evidence type="ECO:0000313" key="1">
    <source>
        <dbReference type="EMBL" id="PZG12454.1"/>
    </source>
</evidence>
<dbReference type="EMBL" id="POTY01000207">
    <property type="protein sequence ID" value="PZG12454.1"/>
    <property type="molecule type" value="Genomic_DNA"/>
</dbReference>
<name>A0A2W2FA26_9ACTN</name>
<organism evidence="1 2">
    <name type="scientific">Micromonospora craterilacus</name>
    <dbReference type="NCBI Taxonomy" id="1655439"/>
    <lineage>
        <taxon>Bacteria</taxon>
        <taxon>Bacillati</taxon>
        <taxon>Actinomycetota</taxon>
        <taxon>Actinomycetes</taxon>
        <taxon>Micromonosporales</taxon>
        <taxon>Micromonosporaceae</taxon>
        <taxon>Micromonospora</taxon>
    </lineage>
</organism>
<proteinExistence type="predicted"/>
<dbReference type="Proteomes" id="UP000248924">
    <property type="component" value="Unassembled WGS sequence"/>
</dbReference>
<comment type="caution">
    <text evidence="1">The sequence shown here is derived from an EMBL/GenBank/DDBJ whole genome shotgun (WGS) entry which is preliminary data.</text>
</comment>
<dbReference type="AlphaFoldDB" id="A0A2W2FA26"/>
<gene>
    <name evidence="1" type="ORF">C1I95_25740</name>
</gene>
<reference evidence="1 2" key="1">
    <citation type="submission" date="2018-01" db="EMBL/GenBank/DDBJ databases">
        <title>Draft genome sequence of Jishengella sp. NA12.</title>
        <authorList>
            <person name="Sahin N."/>
            <person name="Ay H."/>
            <person name="Saygin H."/>
        </authorList>
    </citation>
    <scope>NUCLEOTIDE SEQUENCE [LARGE SCALE GENOMIC DNA]</scope>
    <source>
        <strain evidence="1 2">NA12</strain>
    </source>
</reference>
<accession>A0A2W2FA26</accession>
<evidence type="ECO:0008006" key="3">
    <source>
        <dbReference type="Google" id="ProtNLM"/>
    </source>
</evidence>
<sequence length="182" mass="19787">MGGPVVKPSRLPARSAKRAAADAAAGVFRRSTLNRVAGLARTGGPNRSGQLAQSSFKPARWVDTGPTVEVEAIVDRRSGGWCEWPGCRRPQVDRHHRLNRKIGGRHGAARERINGVPWLLGACRPHHDFVTNPTGDDRVLAESMGWLLREHQDAAATPVLTRHRPEPVLLTADGDWTPVVAA</sequence>
<evidence type="ECO:0000313" key="2">
    <source>
        <dbReference type="Proteomes" id="UP000248924"/>
    </source>
</evidence>
<protein>
    <recommendedName>
        <fullName evidence="3">HNH endonuclease</fullName>
    </recommendedName>
</protein>